<name>A0A137PJ09_CONC2</name>
<sequence>MQLIYFKLLLNFQLIVGLSLISKSSNRNSQIEVIGNSVDQADSISSNENLGRVRGEYSNIHKKVKFLNLNNLESEL</sequence>
<keyword evidence="3" id="KW-1185">Reference proteome</keyword>
<feature type="chain" id="PRO_5007294851" evidence="1">
    <location>
        <begin position="18"/>
        <end position="76"/>
    </location>
</feature>
<dbReference type="AlphaFoldDB" id="A0A137PJ09"/>
<gene>
    <name evidence="2" type="ORF">CONCODRAFT_88135</name>
</gene>
<dbReference type="Proteomes" id="UP000070444">
    <property type="component" value="Unassembled WGS sequence"/>
</dbReference>
<feature type="signal peptide" evidence="1">
    <location>
        <begin position="1"/>
        <end position="17"/>
    </location>
</feature>
<keyword evidence="1" id="KW-0732">Signal</keyword>
<protein>
    <submittedName>
        <fullName evidence="2">Uncharacterized protein</fullName>
    </submittedName>
</protein>
<evidence type="ECO:0000256" key="1">
    <source>
        <dbReference type="SAM" id="SignalP"/>
    </source>
</evidence>
<dbReference type="EMBL" id="KQ964418">
    <property type="protein sequence ID" value="KXN74982.1"/>
    <property type="molecule type" value="Genomic_DNA"/>
</dbReference>
<accession>A0A137PJ09</accession>
<organism evidence="2 3">
    <name type="scientific">Conidiobolus coronatus (strain ATCC 28846 / CBS 209.66 / NRRL 28638)</name>
    <name type="common">Delacroixia coronata</name>
    <dbReference type="NCBI Taxonomy" id="796925"/>
    <lineage>
        <taxon>Eukaryota</taxon>
        <taxon>Fungi</taxon>
        <taxon>Fungi incertae sedis</taxon>
        <taxon>Zoopagomycota</taxon>
        <taxon>Entomophthoromycotina</taxon>
        <taxon>Entomophthoromycetes</taxon>
        <taxon>Entomophthorales</taxon>
        <taxon>Ancylistaceae</taxon>
        <taxon>Conidiobolus</taxon>
    </lineage>
</organism>
<reference evidence="2 3" key="1">
    <citation type="journal article" date="2015" name="Genome Biol. Evol.">
        <title>Phylogenomic analyses indicate that early fungi evolved digesting cell walls of algal ancestors of land plants.</title>
        <authorList>
            <person name="Chang Y."/>
            <person name="Wang S."/>
            <person name="Sekimoto S."/>
            <person name="Aerts A.L."/>
            <person name="Choi C."/>
            <person name="Clum A."/>
            <person name="LaButti K.M."/>
            <person name="Lindquist E.A."/>
            <person name="Yee Ngan C."/>
            <person name="Ohm R.A."/>
            <person name="Salamov A.A."/>
            <person name="Grigoriev I.V."/>
            <person name="Spatafora J.W."/>
            <person name="Berbee M.L."/>
        </authorList>
    </citation>
    <scope>NUCLEOTIDE SEQUENCE [LARGE SCALE GENOMIC DNA]</scope>
    <source>
        <strain evidence="2 3">NRRL 28638</strain>
    </source>
</reference>
<proteinExistence type="predicted"/>
<evidence type="ECO:0000313" key="2">
    <source>
        <dbReference type="EMBL" id="KXN74982.1"/>
    </source>
</evidence>
<evidence type="ECO:0000313" key="3">
    <source>
        <dbReference type="Proteomes" id="UP000070444"/>
    </source>
</evidence>